<dbReference type="InterPro" id="IPR001763">
    <property type="entry name" value="Rhodanese-like_dom"/>
</dbReference>
<dbReference type="Pfam" id="PF00581">
    <property type="entry name" value="Rhodanese"/>
    <property type="match status" value="2"/>
</dbReference>
<keyword evidence="4" id="KW-1185">Reference proteome</keyword>
<dbReference type="CDD" id="cd07724">
    <property type="entry name" value="POD-like_MBL-fold"/>
    <property type="match status" value="1"/>
</dbReference>
<name>A0A2V4XU77_9FLAO</name>
<dbReference type="PROSITE" id="PS50206">
    <property type="entry name" value="RHODANESE_3"/>
    <property type="match status" value="2"/>
</dbReference>
<keyword evidence="3" id="KW-0378">Hydrolase</keyword>
<gene>
    <name evidence="3" type="ORF">DFQ11_102521</name>
</gene>
<dbReference type="Proteomes" id="UP000248054">
    <property type="component" value="Unassembled WGS sequence"/>
</dbReference>
<dbReference type="InterPro" id="IPR001279">
    <property type="entry name" value="Metallo-B-lactamas"/>
</dbReference>
<dbReference type="InterPro" id="IPR051682">
    <property type="entry name" value="Mito_Persulfide_Diox"/>
</dbReference>
<dbReference type="GO" id="GO:0016787">
    <property type="term" value="F:hydrolase activity"/>
    <property type="evidence" value="ECO:0007669"/>
    <property type="project" value="UniProtKB-KW"/>
</dbReference>
<reference evidence="3 4" key="1">
    <citation type="submission" date="2018-06" db="EMBL/GenBank/DDBJ databases">
        <title>Genomic Encyclopedia of Type Strains, Phase III (KMG-III): the genomes of soil and plant-associated and newly described type strains.</title>
        <authorList>
            <person name="Whitman W."/>
        </authorList>
    </citation>
    <scope>NUCLEOTIDE SEQUENCE [LARGE SCALE GENOMIC DNA]</scope>
    <source>
        <strain evidence="3 4">CECT 7945</strain>
    </source>
</reference>
<dbReference type="SUPFAM" id="SSF52821">
    <property type="entry name" value="Rhodanese/Cell cycle control phosphatase"/>
    <property type="match status" value="2"/>
</dbReference>
<feature type="domain" description="Rhodanese" evidence="2">
    <location>
        <begin position="365"/>
        <end position="421"/>
    </location>
</feature>
<dbReference type="InterPro" id="IPR044528">
    <property type="entry name" value="POD-like_MBL-fold"/>
</dbReference>
<keyword evidence="1" id="KW-0479">Metal-binding</keyword>
<accession>A0A2V4XU77</accession>
<evidence type="ECO:0000313" key="4">
    <source>
        <dbReference type="Proteomes" id="UP000248054"/>
    </source>
</evidence>
<dbReference type="InterPro" id="IPR036873">
    <property type="entry name" value="Rhodanese-like_dom_sf"/>
</dbReference>
<proteinExistence type="predicted"/>
<dbReference type="CDD" id="cd00158">
    <property type="entry name" value="RHOD"/>
    <property type="match status" value="1"/>
</dbReference>
<evidence type="ECO:0000313" key="3">
    <source>
        <dbReference type="EMBL" id="PYE81941.1"/>
    </source>
</evidence>
<dbReference type="Pfam" id="PF00753">
    <property type="entry name" value="Lactamase_B"/>
    <property type="match status" value="1"/>
</dbReference>
<dbReference type="FunFam" id="3.60.15.10:FF:000030">
    <property type="entry name" value="Metallo-beta-lactamase family protein"/>
    <property type="match status" value="1"/>
</dbReference>
<dbReference type="PANTHER" id="PTHR43084">
    <property type="entry name" value="PERSULFIDE DIOXYGENASE ETHE1"/>
    <property type="match status" value="1"/>
</dbReference>
<sequence>MTIKQFKDEPLAHYSYAIISDGKMALVDPSRSVQPYYELAEKHNVQIVAVFETHPHADFVSSHLQIHKETGADIYVSKLVGASYPHKTFDDGDTFKMGKISFKAINTPGHSPDSITIIAKDDKDKHVMFSGDTLFIGDVGRPDLREKAGNMKAKREELAKSMYHTVKNKFNDLPDSTIIYPAHGAGSLCGKNLSTDPSSTLGRERKENWVFKNLSEADFIEHILKDQPFIPSYFGYNVDINKEGADNFEISIAKPSFQFQVDKLEVSETLIVDIRNQDDYNKNHLPKSINIIAETEDDKFETWLGAIVKPEEPFYVVLNSVKDREKVLSRIAKIGYEKQLKGMMTLGKATFADSKPFNLEDFKNNKNKYTIVDVRNKSEVEEQMFFKDAITIPLDQLRDSEANIPTDKPIVVHCAGGYRSATGSSIISNLTNKVPVYDLSDAVENFK</sequence>
<dbReference type="SUPFAM" id="SSF56281">
    <property type="entry name" value="Metallo-hydrolase/oxidoreductase"/>
    <property type="match status" value="1"/>
</dbReference>
<evidence type="ECO:0000259" key="2">
    <source>
        <dbReference type="PROSITE" id="PS50206"/>
    </source>
</evidence>
<protein>
    <submittedName>
        <fullName evidence="3">Glyoxylase-like metal-dependent hydrolase (Beta-lactamase superfamily II)</fullName>
    </submittedName>
</protein>
<evidence type="ECO:0000256" key="1">
    <source>
        <dbReference type="ARBA" id="ARBA00022723"/>
    </source>
</evidence>
<dbReference type="SMART" id="SM00849">
    <property type="entry name" value="Lactamase_B"/>
    <property type="match status" value="1"/>
</dbReference>
<dbReference type="GO" id="GO:0006749">
    <property type="term" value="P:glutathione metabolic process"/>
    <property type="evidence" value="ECO:0007669"/>
    <property type="project" value="InterPro"/>
</dbReference>
<dbReference type="GO" id="GO:0070813">
    <property type="term" value="P:hydrogen sulfide metabolic process"/>
    <property type="evidence" value="ECO:0007669"/>
    <property type="project" value="TreeGrafter"/>
</dbReference>
<dbReference type="SMART" id="SM00450">
    <property type="entry name" value="RHOD"/>
    <property type="match status" value="1"/>
</dbReference>
<dbReference type="RefSeq" id="WP_110475304.1">
    <property type="nucleotide sequence ID" value="NZ_BMWQ01000002.1"/>
</dbReference>
<dbReference type="AlphaFoldDB" id="A0A2V4XU77"/>
<dbReference type="Gene3D" id="3.60.15.10">
    <property type="entry name" value="Ribonuclease Z/Hydroxyacylglutathione hydrolase-like"/>
    <property type="match status" value="1"/>
</dbReference>
<dbReference type="PANTHER" id="PTHR43084:SF1">
    <property type="entry name" value="PERSULFIDE DIOXYGENASE ETHE1, MITOCHONDRIAL"/>
    <property type="match status" value="1"/>
</dbReference>
<dbReference type="Gene3D" id="3.40.250.10">
    <property type="entry name" value="Rhodanese-like domain"/>
    <property type="match status" value="2"/>
</dbReference>
<dbReference type="OrthoDB" id="9784009at2"/>
<dbReference type="EMBL" id="QJTD01000002">
    <property type="protein sequence ID" value="PYE81941.1"/>
    <property type="molecule type" value="Genomic_DNA"/>
</dbReference>
<dbReference type="GO" id="GO:0046872">
    <property type="term" value="F:metal ion binding"/>
    <property type="evidence" value="ECO:0007669"/>
    <property type="project" value="UniProtKB-KW"/>
</dbReference>
<dbReference type="GO" id="GO:0050313">
    <property type="term" value="F:sulfur dioxygenase activity"/>
    <property type="evidence" value="ECO:0007669"/>
    <property type="project" value="InterPro"/>
</dbReference>
<feature type="domain" description="Rhodanese" evidence="2">
    <location>
        <begin position="265"/>
        <end position="355"/>
    </location>
</feature>
<dbReference type="InterPro" id="IPR036866">
    <property type="entry name" value="RibonucZ/Hydroxyglut_hydro"/>
</dbReference>
<comment type="caution">
    <text evidence="3">The sequence shown here is derived from an EMBL/GenBank/DDBJ whole genome shotgun (WGS) entry which is preliminary data.</text>
</comment>
<organism evidence="3 4">
    <name type="scientific">Winogradskyella epiphytica</name>
    <dbReference type="NCBI Taxonomy" id="262005"/>
    <lineage>
        <taxon>Bacteria</taxon>
        <taxon>Pseudomonadati</taxon>
        <taxon>Bacteroidota</taxon>
        <taxon>Flavobacteriia</taxon>
        <taxon>Flavobacteriales</taxon>
        <taxon>Flavobacteriaceae</taxon>
        <taxon>Winogradskyella</taxon>
    </lineage>
</organism>